<feature type="compositionally biased region" description="Low complexity" evidence="1">
    <location>
        <begin position="104"/>
        <end position="119"/>
    </location>
</feature>
<comment type="caution">
    <text evidence="2">The sequence shown here is derived from an EMBL/GenBank/DDBJ whole genome shotgun (WGS) entry which is preliminary data.</text>
</comment>
<dbReference type="AlphaFoldDB" id="A0AAW1LXK1"/>
<evidence type="ECO:0000256" key="1">
    <source>
        <dbReference type="SAM" id="MobiDB-lite"/>
    </source>
</evidence>
<reference evidence="2 3" key="1">
    <citation type="journal article" date="2024" name="BMC Genomics">
        <title>De novo assembly and annotation of Popillia japonica's genome with initial clues to its potential as an invasive pest.</title>
        <authorList>
            <person name="Cucini C."/>
            <person name="Boschi S."/>
            <person name="Funari R."/>
            <person name="Cardaioli E."/>
            <person name="Iannotti N."/>
            <person name="Marturano G."/>
            <person name="Paoli F."/>
            <person name="Bruttini M."/>
            <person name="Carapelli A."/>
            <person name="Frati F."/>
            <person name="Nardi F."/>
        </authorList>
    </citation>
    <scope>NUCLEOTIDE SEQUENCE [LARGE SCALE GENOMIC DNA]</scope>
    <source>
        <strain evidence="2">DMR45628</strain>
    </source>
</reference>
<keyword evidence="3" id="KW-1185">Reference proteome</keyword>
<dbReference type="EMBL" id="JASPKY010000070">
    <property type="protein sequence ID" value="KAK9739875.1"/>
    <property type="molecule type" value="Genomic_DNA"/>
</dbReference>
<protein>
    <submittedName>
        <fullName evidence="2">Uncharacterized protein</fullName>
    </submittedName>
</protein>
<accession>A0AAW1LXK1</accession>
<name>A0AAW1LXK1_POPJA</name>
<evidence type="ECO:0000313" key="2">
    <source>
        <dbReference type="EMBL" id="KAK9739875.1"/>
    </source>
</evidence>
<evidence type="ECO:0000313" key="3">
    <source>
        <dbReference type="Proteomes" id="UP001458880"/>
    </source>
</evidence>
<organism evidence="2 3">
    <name type="scientific">Popillia japonica</name>
    <name type="common">Japanese beetle</name>
    <dbReference type="NCBI Taxonomy" id="7064"/>
    <lineage>
        <taxon>Eukaryota</taxon>
        <taxon>Metazoa</taxon>
        <taxon>Ecdysozoa</taxon>
        <taxon>Arthropoda</taxon>
        <taxon>Hexapoda</taxon>
        <taxon>Insecta</taxon>
        <taxon>Pterygota</taxon>
        <taxon>Neoptera</taxon>
        <taxon>Endopterygota</taxon>
        <taxon>Coleoptera</taxon>
        <taxon>Polyphaga</taxon>
        <taxon>Scarabaeiformia</taxon>
        <taxon>Scarabaeidae</taxon>
        <taxon>Rutelinae</taxon>
        <taxon>Popillia</taxon>
    </lineage>
</organism>
<sequence>MLAEEMIKHGYNVGLGKEGGERCRQKYHNLMKQYLQIMKNSQRTGAEGSKPLPKYFSLLEKLFGSKHNIHPTYVIDSFTGVGDSRDMNTSAYVTATKTGSRLGSSTSTISTPSTSTTVTPEPEQCNRSRKLKPKSNSEKIIETLKELQQQQIQENQKHFEAIRQQFIQQNEYKKELLNIFRSIAKKRKRSSDSD</sequence>
<gene>
    <name evidence="2" type="ORF">QE152_g8696</name>
</gene>
<proteinExistence type="predicted"/>
<dbReference type="Proteomes" id="UP001458880">
    <property type="component" value="Unassembled WGS sequence"/>
</dbReference>
<feature type="region of interest" description="Disordered" evidence="1">
    <location>
        <begin position="99"/>
        <end position="136"/>
    </location>
</feature>